<dbReference type="AlphaFoldDB" id="A0A063Y2G1"/>
<accession>A0A063Y2G1</accession>
<dbReference type="STRING" id="267850.ADINL_1055"/>
<evidence type="ECO:0000313" key="1">
    <source>
        <dbReference type="EMBL" id="KDE40463.1"/>
    </source>
</evidence>
<name>A0A063Y2G1_9GAMM</name>
<dbReference type="InterPro" id="IPR036895">
    <property type="entry name" value="Uracil-DNA_glycosylase-like_sf"/>
</dbReference>
<evidence type="ECO:0000313" key="2">
    <source>
        <dbReference type="Proteomes" id="UP000027318"/>
    </source>
</evidence>
<reference evidence="1 2" key="1">
    <citation type="journal article" date="2005" name="Int. J. Syst. Evol. Microbiol.">
        <title>Nitrincola lacisaponensis gen. nov., sp. nov., a novel alkaliphilic bacterium isolated from an alkaline, saline lake.</title>
        <authorList>
            <person name="Dimitriu P.A."/>
            <person name="Shukla S.K."/>
            <person name="Conradt J."/>
            <person name="Marquez M.C."/>
            <person name="Ventosa A."/>
            <person name="Maglia A."/>
            <person name="Peyton B.M."/>
            <person name="Pinkart H.C."/>
            <person name="Mormile M.R."/>
        </authorList>
    </citation>
    <scope>NUCLEOTIDE SEQUENCE [LARGE SCALE GENOMIC DNA]</scope>
    <source>
        <strain evidence="1 2">4CA</strain>
    </source>
</reference>
<comment type="caution">
    <text evidence="1">The sequence shown here is derived from an EMBL/GenBank/DDBJ whole genome shotgun (WGS) entry which is preliminary data.</text>
</comment>
<sequence>MSQVNAAADQVQQQQVYLEAMGIQRWLPRRAIAAAPAPAAWVAEFVWPPVAGDEAPQPLSVARSSVATETPVMPSAERQRSRQDALASLKLDDSLGVSGATHKVEPKIPVAEVDTQIAEAPVEQPQRFLNPAFSLVFVPAGDLLLIDSLPPHAREAVNPAYRKLLSGVCRALGSAAQLDAMRLHHWPVFAGSSLNQGGEEAQRAVRRQLEVMFKAYPARRILLLGEPAAQWLLEQDQPLEAMRGLTFSLRTGVTTVVSYSITHMLKLPEFKADCWQDLQTLL</sequence>
<dbReference type="RefSeq" id="WP_036544622.1">
    <property type="nucleotide sequence ID" value="NZ_JMSZ01000016.1"/>
</dbReference>
<dbReference type="Proteomes" id="UP000027318">
    <property type="component" value="Unassembled WGS sequence"/>
</dbReference>
<organism evidence="1 2">
    <name type="scientific">Nitrincola lacisaponensis</name>
    <dbReference type="NCBI Taxonomy" id="267850"/>
    <lineage>
        <taxon>Bacteria</taxon>
        <taxon>Pseudomonadati</taxon>
        <taxon>Pseudomonadota</taxon>
        <taxon>Gammaproteobacteria</taxon>
        <taxon>Oceanospirillales</taxon>
        <taxon>Oceanospirillaceae</taxon>
        <taxon>Nitrincola</taxon>
    </lineage>
</organism>
<keyword evidence="2" id="KW-1185">Reference proteome</keyword>
<dbReference type="SUPFAM" id="SSF52141">
    <property type="entry name" value="Uracil-DNA glycosylase-like"/>
    <property type="match status" value="1"/>
</dbReference>
<gene>
    <name evidence="1" type="ORF">ADINL_1055</name>
</gene>
<protein>
    <submittedName>
        <fullName evidence="1">Periplasmic protein TonB, links inner and outer membrane</fullName>
    </submittedName>
</protein>
<proteinExistence type="predicted"/>
<dbReference type="OrthoDB" id="7061897at2"/>
<dbReference type="EMBL" id="JMSZ01000016">
    <property type="protein sequence ID" value="KDE40463.1"/>
    <property type="molecule type" value="Genomic_DNA"/>
</dbReference>
<dbReference type="Gene3D" id="3.40.470.10">
    <property type="entry name" value="Uracil-DNA glycosylase-like domain"/>
    <property type="match status" value="1"/>
</dbReference>